<dbReference type="InterPro" id="IPR001155">
    <property type="entry name" value="OxRdtase_FMN_N"/>
</dbReference>
<keyword evidence="3" id="KW-1185">Reference proteome</keyword>
<accession>A0ABP7RTY8</accession>
<dbReference type="Gene3D" id="3.20.20.70">
    <property type="entry name" value="Aldolase class I"/>
    <property type="match status" value="1"/>
</dbReference>
<dbReference type="Proteomes" id="UP001501627">
    <property type="component" value="Unassembled WGS sequence"/>
</dbReference>
<name>A0ABP7RTY8_9BURK</name>
<dbReference type="Pfam" id="PF00724">
    <property type="entry name" value="Oxidored_FMN"/>
    <property type="match status" value="1"/>
</dbReference>
<protein>
    <submittedName>
        <fullName evidence="2">Alkene reductase</fullName>
    </submittedName>
</protein>
<evidence type="ECO:0000313" key="2">
    <source>
        <dbReference type="EMBL" id="GAA4002190.1"/>
    </source>
</evidence>
<dbReference type="InterPro" id="IPR045247">
    <property type="entry name" value="Oye-like"/>
</dbReference>
<sequence length="358" mass="37889">MTPLLFTPTQLGDLQLANRIVMAPMTRNRAEADGTPNALMAEHYGARADAGLIVAEGTWPEVAGQAYCRQPGIETPAHVAGWRRVTDAVHQRGGRIVLQIMHGGRVGSAHIKPAGVPTVAPSALQARGEIWTDAAGMQPFDHPQALTTEQVKEAIAEHRAAALRARDAGFDGVELHGTSGYLSMQFLSSHTNARQDAYGGNATARARFAFECLAAMADAIGAGRVGLRLNPGNTYNDTADEDSAATHAELMRQARPLGLAYLHVMRASVDDIDAFALARANFGGPLILNDGFDGASAEAALQAGEGEAISFARHFIANPDLVQRLRAGLPLARFDRRTLYTAGAAGYTDYPLAATATA</sequence>
<reference evidence="3" key="1">
    <citation type="journal article" date="2019" name="Int. J. Syst. Evol. Microbiol.">
        <title>The Global Catalogue of Microorganisms (GCM) 10K type strain sequencing project: providing services to taxonomists for standard genome sequencing and annotation.</title>
        <authorList>
            <consortium name="The Broad Institute Genomics Platform"/>
            <consortium name="The Broad Institute Genome Sequencing Center for Infectious Disease"/>
            <person name="Wu L."/>
            <person name="Ma J."/>
        </authorList>
    </citation>
    <scope>NUCLEOTIDE SEQUENCE [LARGE SCALE GENOMIC DNA]</scope>
    <source>
        <strain evidence="3">JCM 17561</strain>
    </source>
</reference>
<dbReference type="EMBL" id="BAABBP010000030">
    <property type="protein sequence ID" value="GAA4002190.1"/>
    <property type="molecule type" value="Genomic_DNA"/>
</dbReference>
<evidence type="ECO:0000313" key="3">
    <source>
        <dbReference type="Proteomes" id="UP001501627"/>
    </source>
</evidence>
<dbReference type="CDD" id="cd02933">
    <property type="entry name" value="OYE_like_FMN"/>
    <property type="match status" value="1"/>
</dbReference>
<dbReference type="InterPro" id="IPR013785">
    <property type="entry name" value="Aldolase_TIM"/>
</dbReference>
<dbReference type="SUPFAM" id="SSF51395">
    <property type="entry name" value="FMN-linked oxidoreductases"/>
    <property type="match status" value="1"/>
</dbReference>
<dbReference type="RefSeq" id="WP_103044875.1">
    <property type="nucleotide sequence ID" value="NZ_BAABBP010000030.1"/>
</dbReference>
<gene>
    <name evidence="2" type="ORF">GCM10022279_27630</name>
</gene>
<comment type="caution">
    <text evidence="2">The sequence shown here is derived from an EMBL/GenBank/DDBJ whole genome shotgun (WGS) entry which is preliminary data.</text>
</comment>
<feature type="domain" description="NADH:flavin oxidoreductase/NADH oxidase N-terminal" evidence="1">
    <location>
        <begin position="5"/>
        <end position="331"/>
    </location>
</feature>
<dbReference type="PANTHER" id="PTHR22893:SF91">
    <property type="entry name" value="NADPH DEHYDROGENASE 2-RELATED"/>
    <property type="match status" value="1"/>
</dbReference>
<evidence type="ECO:0000259" key="1">
    <source>
        <dbReference type="Pfam" id="PF00724"/>
    </source>
</evidence>
<proteinExistence type="predicted"/>
<dbReference type="PANTHER" id="PTHR22893">
    <property type="entry name" value="NADH OXIDOREDUCTASE-RELATED"/>
    <property type="match status" value="1"/>
</dbReference>
<organism evidence="2 3">
    <name type="scientific">Comamonas faecalis</name>
    <dbReference type="NCBI Taxonomy" id="1387849"/>
    <lineage>
        <taxon>Bacteria</taxon>
        <taxon>Pseudomonadati</taxon>
        <taxon>Pseudomonadota</taxon>
        <taxon>Betaproteobacteria</taxon>
        <taxon>Burkholderiales</taxon>
        <taxon>Comamonadaceae</taxon>
        <taxon>Comamonas</taxon>
    </lineage>
</organism>